<comment type="caution">
    <text evidence="1">The sequence shown here is derived from an EMBL/GenBank/DDBJ whole genome shotgun (WGS) entry which is preliminary data.</text>
</comment>
<accession>A0A3R9MNW0</accession>
<evidence type="ECO:0000313" key="2">
    <source>
        <dbReference type="Proteomes" id="UP000273500"/>
    </source>
</evidence>
<dbReference type="InterPro" id="IPR003325">
    <property type="entry name" value="TerD"/>
</dbReference>
<proteinExistence type="predicted"/>
<keyword evidence="2" id="KW-1185">Reference proteome</keyword>
<dbReference type="Proteomes" id="UP000273500">
    <property type="component" value="Unassembled WGS sequence"/>
</dbReference>
<dbReference type="EMBL" id="RWIT01000002">
    <property type="protein sequence ID" value="RSK50178.1"/>
    <property type="molecule type" value="Genomic_DNA"/>
</dbReference>
<evidence type="ECO:0000313" key="1">
    <source>
        <dbReference type="EMBL" id="RSK50178.1"/>
    </source>
</evidence>
<gene>
    <name evidence="1" type="ORF">EI291_05870</name>
</gene>
<dbReference type="CDD" id="cd06974">
    <property type="entry name" value="TerD_like"/>
    <property type="match status" value="1"/>
</dbReference>
<reference evidence="1 2" key="1">
    <citation type="submission" date="2018-12" db="EMBL/GenBank/DDBJ databases">
        <authorList>
            <person name="Feng G."/>
            <person name="Zhu H."/>
        </authorList>
    </citation>
    <scope>NUCLEOTIDE SEQUENCE [LARGE SCALE GENOMIC DNA]</scope>
    <source>
        <strain evidence="1 2">KCTC 12533</strain>
    </source>
</reference>
<sequence>MQEELLKASLRQQAVYVPAVAPAAGVTTVSPVTAALVANLARLGYGVSEPLLRALESTTPEFQNDLLAVFREVMGISKSWLPLVKGWDVPTGESWVDHLLTWFAQQFPAQGTRLPCGHLIPANAFPLERYNGCPFCGTPFGAAGPLLLGQGSKLKVLDIWTPADAEAFLRSLLLSKTALDATQQDSLRLLLAVLPLPAGVPIAMKETRMAVIDSYVARQQPALAQPLFSSPTDVLRYLWFKHTGFLQLVEPKTIRHRHQQNSTNLVPARSQRVAAGAQALEALKLKYSRRDAAMVADWLNALPQSPLQQCEIMHPKRGMWVRFIRALRLAEYSQRAGRTRLRETLDRFYRQDYPVWQGQVEQARLRTDATRTLALLQQRPGLFARSLFANMLWFGPEPVVAAFRTVLDQVPARLLFTLSMYAEAYFDPRHQRTVKPLGGTGKRVPAHPLLSRYAPEQLTAMREQVTELALEAVRRRFAAQPTTGRTIFIDPTLRYLPVAIGDRSETVQDLPAALMGTRFAVEGDAVRLFLQWGTGLPAQHLDMDLSCRVAYDNRVDYCAFNQLTTTGCKHSGDIQSIPDKVGTAEYIELDLPALEQAEARYVVFTCNAYTNGALSPNLVVGWMSSAQPMRISRSSGVAYDPSCVQHQVRVTQPLSKGLVFGVLVVERREVVWLELPFAGQLTGQLDVVAVEGLLRRLEAKLSVGTLLHLKAEAQGLQLVETPEAADEAYTREWARNPAAVTQLLPD</sequence>
<organism evidence="1 2">
    <name type="scientific">Hymenobacter rigui</name>
    <dbReference type="NCBI Taxonomy" id="334424"/>
    <lineage>
        <taxon>Bacteria</taxon>
        <taxon>Pseudomonadati</taxon>
        <taxon>Bacteroidota</taxon>
        <taxon>Cytophagia</taxon>
        <taxon>Cytophagales</taxon>
        <taxon>Hymenobacteraceae</taxon>
        <taxon>Hymenobacter</taxon>
    </lineage>
</organism>
<protein>
    <recommendedName>
        <fullName evidence="3">Prokaryotic RING finger family 4</fullName>
    </recommendedName>
</protein>
<dbReference type="OrthoDB" id="1056332at2"/>
<name>A0A3R9MNW0_9BACT</name>
<evidence type="ECO:0008006" key="3">
    <source>
        <dbReference type="Google" id="ProtNLM"/>
    </source>
</evidence>
<dbReference type="RefSeq" id="WP_125418874.1">
    <property type="nucleotide sequence ID" value="NZ_RWIT01000002.1"/>
</dbReference>
<dbReference type="AlphaFoldDB" id="A0A3R9MNW0"/>